<reference evidence="1 2" key="1">
    <citation type="submission" date="2019-08" db="EMBL/GenBank/DDBJ databases">
        <title>Deep-cultivation of Planctomycetes and their phenomic and genomic characterization uncovers novel biology.</title>
        <authorList>
            <person name="Wiegand S."/>
            <person name="Jogler M."/>
            <person name="Boedeker C."/>
            <person name="Pinto D."/>
            <person name="Vollmers J."/>
            <person name="Rivas-Marin E."/>
            <person name="Kohn T."/>
            <person name="Peeters S.H."/>
            <person name="Heuer A."/>
            <person name="Rast P."/>
            <person name="Oberbeckmann S."/>
            <person name="Bunk B."/>
            <person name="Jeske O."/>
            <person name="Meyerdierks A."/>
            <person name="Storesund J.E."/>
            <person name="Kallscheuer N."/>
            <person name="Luecker S."/>
            <person name="Lage O.M."/>
            <person name="Pohl T."/>
            <person name="Merkel B.J."/>
            <person name="Hornburger P."/>
            <person name="Mueller R.-W."/>
            <person name="Bruemmer F."/>
            <person name="Labrenz M."/>
            <person name="Spormann A.M."/>
            <person name="Op den Camp H."/>
            <person name="Overmann J."/>
            <person name="Amann R."/>
            <person name="Jetten M.S.M."/>
            <person name="Mascher T."/>
            <person name="Medema M.H."/>
            <person name="Devos D.P."/>
            <person name="Kaster A.-K."/>
            <person name="Ovreas L."/>
            <person name="Rohde M."/>
            <person name="Galperin M.Y."/>
            <person name="Jogler C."/>
        </authorList>
    </citation>
    <scope>NUCLEOTIDE SEQUENCE [LARGE SCALE GENOMIC DNA]</scope>
    <source>
        <strain evidence="1 2">DSM 8797</strain>
    </source>
</reference>
<dbReference type="RefSeq" id="WP_149303323.1">
    <property type="nucleotide sequence ID" value="NZ_CAXBMG010000010.1"/>
</dbReference>
<name>A0ABX5YTC2_9PLAN</name>
<evidence type="ECO:0000313" key="2">
    <source>
        <dbReference type="Proteomes" id="UP000322887"/>
    </source>
</evidence>
<accession>A0ABX5YTC2</accession>
<dbReference type="EMBL" id="CP042910">
    <property type="protein sequence ID" value="QEG19021.1"/>
    <property type="molecule type" value="Genomic_DNA"/>
</dbReference>
<evidence type="ECO:0000313" key="1">
    <source>
        <dbReference type="EMBL" id="QEG19021.1"/>
    </source>
</evidence>
<evidence type="ECO:0008006" key="3">
    <source>
        <dbReference type="Google" id="ProtNLM"/>
    </source>
</evidence>
<keyword evidence="2" id="KW-1185">Reference proteome</keyword>
<dbReference type="GeneID" id="98649359"/>
<proteinExistence type="predicted"/>
<gene>
    <name evidence="1" type="ORF">GmarT_49170</name>
</gene>
<sequence>MKPHLFCKMAACLILPLCVGCSNSQVIRGQSADGEFLMQQQAEMMQKRQQAMHQQAMHQQYAGQQAPIQQMGHRRHGGAYCPPGAGGWKTGHKNTYHQNKRPKHYQTYKYVPPATVYPQQNQPLGIVQYPYYTHKGPDDFFLK</sequence>
<organism evidence="1 2">
    <name type="scientific">Gimesia maris</name>
    <dbReference type="NCBI Taxonomy" id="122"/>
    <lineage>
        <taxon>Bacteria</taxon>
        <taxon>Pseudomonadati</taxon>
        <taxon>Planctomycetota</taxon>
        <taxon>Planctomycetia</taxon>
        <taxon>Planctomycetales</taxon>
        <taxon>Planctomycetaceae</taxon>
        <taxon>Gimesia</taxon>
    </lineage>
</organism>
<protein>
    <recommendedName>
        <fullName evidence="3">Membrane or secreted protein</fullName>
    </recommendedName>
</protein>
<dbReference type="Proteomes" id="UP000322887">
    <property type="component" value="Chromosome"/>
</dbReference>